<dbReference type="PANTHER" id="PTHR32328">
    <property type="entry name" value="L-SERYL-TRNA(SEC) SELENIUM TRANSFERASE"/>
    <property type="match status" value="1"/>
</dbReference>
<dbReference type="InterPro" id="IPR015421">
    <property type="entry name" value="PyrdxlP-dep_Trfase_major"/>
</dbReference>
<dbReference type="InterPro" id="IPR018319">
    <property type="entry name" value="SelA-like"/>
</dbReference>
<evidence type="ECO:0000256" key="2">
    <source>
        <dbReference type="ARBA" id="ARBA00022898"/>
    </source>
</evidence>
<gene>
    <name evidence="3" type="ORF">METZ01_LOCUS126931</name>
</gene>
<name>A0A381YCB4_9ZZZZ</name>
<protein>
    <recommendedName>
        <fullName evidence="4">Aminotransferase class V domain-containing protein</fullName>
    </recommendedName>
</protein>
<organism evidence="3">
    <name type="scientific">marine metagenome</name>
    <dbReference type="NCBI Taxonomy" id="408172"/>
    <lineage>
        <taxon>unclassified sequences</taxon>
        <taxon>metagenomes</taxon>
        <taxon>ecological metagenomes</taxon>
    </lineage>
</organism>
<dbReference type="SUPFAM" id="SSF53383">
    <property type="entry name" value="PLP-dependent transferases"/>
    <property type="match status" value="1"/>
</dbReference>
<dbReference type="GO" id="GO:0004125">
    <property type="term" value="F:L-seryl-tRNA(Sec) selenium transferase activity"/>
    <property type="evidence" value="ECO:0007669"/>
    <property type="project" value="TreeGrafter"/>
</dbReference>
<sequence>MSSDPLNNPVYARFGVTPLINAGGTHTTHGGSMMSAEVREAMSLASESYVNLVELKRATGDFVAEVTGAESGLICSGAAGGLLLATAAVMTGPDANKIAQLPDTTGLKNEILTQHNNPSGYMKCHEYAGAQIKLSGNEDGATSAQFEDSISDKTAGILYTFAYGPARNGLSLKQTVEIANHNGVPVIVDGAAMLPPKSNLTRYIDDGADLVTFSGGKYIGGPQSAGLLAGRKDLIEAALLNSGPEMAVGRPAKVGREEMIGMATALQLFIESDDEQRMTAMKDQADHIHNRLKDLPGVTVSVEHDHLQFHVPNCVIKFNGDATAADRVWQALHRGNPRIYIARIDGGLAANMVNLAAGQELVVADRLIEAINQSLL</sequence>
<dbReference type="AlphaFoldDB" id="A0A381YCB4"/>
<evidence type="ECO:0000313" key="3">
    <source>
        <dbReference type="EMBL" id="SVA74077.1"/>
    </source>
</evidence>
<accession>A0A381YCB4</accession>
<dbReference type="Pfam" id="PF03841">
    <property type="entry name" value="SelA"/>
    <property type="match status" value="1"/>
</dbReference>
<reference evidence="3" key="1">
    <citation type="submission" date="2018-05" db="EMBL/GenBank/DDBJ databases">
        <authorList>
            <person name="Lanie J.A."/>
            <person name="Ng W.-L."/>
            <person name="Kazmierczak K.M."/>
            <person name="Andrzejewski T.M."/>
            <person name="Davidsen T.M."/>
            <person name="Wayne K.J."/>
            <person name="Tettelin H."/>
            <person name="Glass J.I."/>
            <person name="Rusch D."/>
            <person name="Podicherti R."/>
            <person name="Tsui H.-C.T."/>
            <person name="Winkler M.E."/>
        </authorList>
    </citation>
    <scope>NUCLEOTIDE SEQUENCE</scope>
</reference>
<dbReference type="Gene3D" id="3.40.640.10">
    <property type="entry name" value="Type I PLP-dependent aspartate aminotransferase-like (Major domain)"/>
    <property type="match status" value="1"/>
</dbReference>
<dbReference type="InterPro" id="IPR015424">
    <property type="entry name" value="PyrdxlP-dep_Trfase"/>
</dbReference>
<evidence type="ECO:0000256" key="1">
    <source>
        <dbReference type="ARBA" id="ARBA00001933"/>
    </source>
</evidence>
<evidence type="ECO:0008006" key="4">
    <source>
        <dbReference type="Google" id="ProtNLM"/>
    </source>
</evidence>
<keyword evidence="2" id="KW-0663">Pyridoxal phosphate</keyword>
<proteinExistence type="predicted"/>
<dbReference type="PANTHER" id="PTHR32328:SF0">
    <property type="entry name" value="L-SERYL-TRNA(SEC) SELENIUM TRANSFERASE"/>
    <property type="match status" value="1"/>
</dbReference>
<comment type="cofactor">
    <cofactor evidence="1">
        <name>pyridoxal 5'-phosphate</name>
        <dbReference type="ChEBI" id="CHEBI:597326"/>
    </cofactor>
</comment>
<dbReference type="EMBL" id="UINC01017775">
    <property type="protein sequence ID" value="SVA74077.1"/>
    <property type="molecule type" value="Genomic_DNA"/>
</dbReference>